<dbReference type="Gene3D" id="1.25.40.10">
    <property type="entry name" value="Tetratricopeptide repeat domain"/>
    <property type="match status" value="1"/>
</dbReference>
<proteinExistence type="predicted"/>
<feature type="transmembrane region" description="Helical" evidence="1">
    <location>
        <begin position="7"/>
        <end position="25"/>
    </location>
</feature>
<evidence type="ECO:0000313" key="3">
    <source>
        <dbReference type="Proteomes" id="UP000033998"/>
    </source>
</evidence>
<dbReference type="AlphaFoldDB" id="A0A837HQW2"/>
<evidence type="ECO:0000313" key="2">
    <source>
        <dbReference type="EMBL" id="KKR01723.1"/>
    </source>
</evidence>
<reference evidence="2 3" key="1">
    <citation type="journal article" date="2015" name="Nature">
        <title>rRNA introns, odd ribosomes, and small enigmatic genomes across a large radiation of phyla.</title>
        <authorList>
            <person name="Brown C.T."/>
            <person name="Hug L.A."/>
            <person name="Thomas B.C."/>
            <person name="Sharon I."/>
            <person name="Castelle C.J."/>
            <person name="Singh A."/>
            <person name="Wilkins M.J."/>
            <person name="Williams K.H."/>
            <person name="Banfield J.F."/>
        </authorList>
    </citation>
    <scope>NUCLEOTIDE SEQUENCE [LARGE SCALE GENOMIC DNA]</scope>
</reference>
<protein>
    <recommendedName>
        <fullName evidence="4">Tetratricopeptide repeat protein</fullName>
    </recommendedName>
</protein>
<name>A0A837HQW2_9BACT</name>
<dbReference type="InterPro" id="IPR011990">
    <property type="entry name" value="TPR-like_helical_dom_sf"/>
</dbReference>
<keyword evidence="1" id="KW-1133">Transmembrane helix</keyword>
<keyword evidence="1" id="KW-0472">Membrane</keyword>
<evidence type="ECO:0008006" key="4">
    <source>
        <dbReference type="Google" id="ProtNLM"/>
    </source>
</evidence>
<comment type="caution">
    <text evidence="2">The sequence shown here is derived from an EMBL/GenBank/DDBJ whole genome shotgun (WGS) entry which is preliminary data.</text>
</comment>
<organism evidence="2 3">
    <name type="scientific">Candidatus Nomurabacteria bacterium GW2011_GWD2_39_12</name>
    <dbReference type="NCBI Taxonomy" id="1618759"/>
    <lineage>
        <taxon>Bacteria</taxon>
        <taxon>Candidatus Nomuraibacteriota</taxon>
    </lineage>
</organism>
<keyword evidence="1" id="KW-0812">Transmembrane</keyword>
<sequence length="229" mass="25925">MTQEQKNLAIIIIVAGLVIGGILYFKNKEKVNEDTIESPAILSTEEEGQSWDMAEEISGQNPAAVGSADSLNNDRFNASMKNAHIAFGKREYKQAKSYYNLALKYKNEDTAHYGLFMVYSVQGNWVRAQEALDAAIKINPHFADYWRSKISLMDERTNASYEDLKKVYSEGLLKVDPGTKINLITFFAGVAESNGRGDQAMIIWEYAQKVFPDNKFIYQDEIDRLRGKI</sequence>
<gene>
    <name evidence="2" type="ORF">UT27_C0006G0035</name>
</gene>
<dbReference type="SUPFAM" id="SSF48452">
    <property type="entry name" value="TPR-like"/>
    <property type="match status" value="1"/>
</dbReference>
<dbReference type="EMBL" id="LBWE01000006">
    <property type="protein sequence ID" value="KKR01723.1"/>
    <property type="molecule type" value="Genomic_DNA"/>
</dbReference>
<dbReference type="Proteomes" id="UP000033998">
    <property type="component" value="Unassembled WGS sequence"/>
</dbReference>
<accession>A0A837HQW2</accession>
<evidence type="ECO:0000256" key="1">
    <source>
        <dbReference type="SAM" id="Phobius"/>
    </source>
</evidence>